<dbReference type="AlphaFoldDB" id="A0A4Z0D568"/>
<keyword evidence="4" id="KW-1185">Reference proteome</keyword>
<dbReference type="RefSeq" id="WP_135271296.1">
    <property type="nucleotide sequence ID" value="NZ_SRIB01000009.1"/>
</dbReference>
<proteinExistence type="predicted"/>
<sequence>MKRNKLVFLSVIILLLTFSGVAYGAYSPDYDAGYSVGREYFAKYGTALNAENALTIHALNGYDGYVPKDATNGWKDYSEGFKAGYNDALNGVSPSVNYAEALGNAEGTRFGARDYKIGVSSNWKYRLPSDSEIVTKYNLTVMNAEYRIKFLETFKVAFEKGYNEAYEKALIEPVRTSMSQGLSDGNNAGNIMGKTLAERDFMMKYNINYKRDLPTDEEIVTMFNLTKDTNEYKDAFIQGFIANYEVSYNQTYRSLAASEAQNRTVYKIIGISGDNIAHNNGFSVTIPAGVFYKDVYVSLENQYSEYFNTNGMTLVSDIFKVKLDNPSISLDNEGLIDIEFPYYGKPDKVGIYKLVNEKWYYLPTLATEGKIKASVMPSTITNKESIYAAFIDNSLKTLIDTRTHWAKDEINTMVRRNIILGYPDETFKPENKITRAEFLILLSRIEDWTLPGYVENATYFKDYKTFENYDRIISYSLSMGYIKGYPDRTFRPNDNISYKEVELIIQRVTKNKNFKWADIATQMMYDKTVRSKSFDNMNNKITRAEASYMLYHLNEWRY</sequence>
<dbReference type="PANTHER" id="PTHR43308:SF5">
    <property type="entry name" value="S-LAYER PROTEIN _ PEPTIDOGLYCAN ENDO-BETA-N-ACETYLGLUCOSAMINIDASE"/>
    <property type="match status" value="1"/>
</dbReference>
<organism evidence="3 4">
    <name type="scientific">Soehngenia longivitae</name>
    <dbReference type="NCBI Taxonomy" id="2562294"/>
    <lineage>
        <taxon>Bacteria</taxon>
        <taxon>Bacillati</taxon>
        <taxon>Bacillota</taxon>
        <taxon>Tissierellia</taxon>
        <taxon>Tissierellales</taxon>
        <taxon>Tissierellaceae</taxon>
        <taxon>Soehngenia</taxon>
    </lineage>
</organism>
<accession>A0A4Z0D568</accession>
<evidence type="ECO:0000256" key="1">
    <source>
        <dbReference type="SAM" id="SignalP"/>
    </source>
</evidence>
<comment type="caution">
    <text evidence="3">The sequence shown here is derived from an EMBL/GenBank/DDBJ whole genome shotgun (WGS) entry which is preliminary data.</text>
</comment>
<evidence type="ECO:0000313" key="3">
    <source>
        <dbReference type="EMBL" id="TFZ39744.1"/>
    </source>
</evidence>
<evidence type="ECO:0000259" key="2">
    <source>
        <dbReference type="PROSITE" id="PS51272"/>
    </source>
</evidence>
<dbReference type="EMBL" id="SRIB01000009">
    <property type="protein sequence ID" value="TFZ39744.1"/>
    <property type="molecule type" value="Genomic_DNA"/>
</dbReference>
<name>A0A4Z0D568_9FIRM</name>
<evidence type="ECO:0000313" key="4">
    <source>
        <dbReference type="Proteomes" id="UP000298381"/>
    </source>
</evidence>
<protein>
    <submittedName>
        <fullName evidence="3">S-layer homology domain-containing protein</fullName>
    </submittedName>
</protein>
<dbReference type="PROSITE" id="PS51272">
    <property type="entry name" value="SLH"/>
    <property type="match status" value="1"/>
</dbReference>
<dbReference type="InterPro" id="IPR001119">
    <property type="entry name" value="SLH_dom"/>
</dbReference>
<gene>
    <name evidence="3" type="ORF">E4100_06850</name>
</gene>
<dbReference type="Pfam" id="PF00395">
    <property type="entry name" value="SLH"/>
    <property type="match status" value="2"/>
</dbReference>
<feature type="domain" description="SLH" evidence="2">
    <location>
        <begin position="393"/>
        <end position="456"/>
    </location>
</feature>
<keyword evidence="1" id="KW-0732">Signal</keyword>
<feature type="chain" id="PRO_5021504218" evidence="1">
    <location>
        <begin position="25"/>
        <end position="558"/>
    </location>
</feature>
<reference evidence="3 4" key="1">
    <citation type="submission" date="2019-03" db="EMBL/GenBank/DDBJ databases">
        <title>Draft genome sequence data and analysis of a Fermenting Bacterium, Soehngenia longevitae strain 1933PT, isolated from petroleum reservoir in Azerbaijan.</title>
        <authorList>
            <person name="Grouzdev D.S."/>
            <person name="Bidzhieva S.K."/>
            <person name="Sokolova D.S."/>
            <person name="Tourova T.P."/>
            <person name="Poltaraus A.B."/>
            <person name="Nazina T.N."/>
        </authorList>
    </citation>
    <scope>NUCLEOTIDE SEQUENCE [LARGE SCALE GENOMIC DNA]</scope>
    <source>
        <strain evidence="3 4">1933P</strain>
    </source>
</reference>
<feature type="signal peptide" evidence="1">
    <location>
        <begin position="1"/>
        <end position="24"/>
    </location>
</feature>
<dbReference type="PANTHER" id="PTHR43308">
    <property type="entry name" value="OUTER MEMBRANE PROTEIN ALPHA-RELATED"/>
    <property type="match status" value="1"/>
</dbReference>
<dbReference type="Proteomes" id="UP000298381">
    <property type="component" value="Unassembled WGS sequence"/>
</dbReference>
<dbReference type="OrthoDB" id="1704601at2"/>
<dbReference type="InterPro" id="IPR051465">
    <property type="entry name" value="Cell_Envelope_Struct_Comp"/>
</dbReference>